<gene>
    <name evidence="7" type="ORF">J3R73_004611</name>
</gene>
<dbReference type="SUPFAM" id="SSF53850">
    <property type="entry name" value="Periplasmic binding protein-like II"/>
    <property type="match status" value="1"/>
</dbReference>
<sequence>MKTHLLRSAALGFTALFGITALSGAEAADAVRGGTLTIGRPDEPLTFDPFIPSDNGSIYAIAQVCEPLVLADAPGTGLEPGLATAWTAAPDGLSYTFTLREGVTFSDGKPLTPDDVVFSLQKVMDPAAAYGFAFGPVKSAEKVDDSHVKVTLKTPYTPLLSALSLFSASIVEKAVYQAGADAFGTKPVCTGPFMVQSYERGSQVVLVPNPHYWAKGTDGKPLPYLDKIVLRYMPDSNSRVLGLQNGDLDAAIAVPLNQAAAVKAMDGTALEVTPSYRLDYVYLNHAKKPFDDKRIALAVNYATNHDALMKAVYFGYGEVPNSFMPKVNYWSKDVAPIPYDLAKATALVKEAKYDGTPIQLMVDTGNAASRQVATILQAAWTKIGLKVEIVEFDNGTAFGMTQKGDYQAYVSYITSDINDSDELATLEGDHTGSTNAFFSNYKNDDVVALLAQARQESDSAKRAALYAKIQDVVYHDGYSVPLNFLPYVNGYKTKVQGWYNIAVGWWWLKNMWIKP</sequence>
<organism evidence="7 8">
    <name type="scientific">Labrys monachus</name>
    <dbReference type="NCBI Taxonomy" id="217067"/>
    <lineage>
        <taxon>Bacteria</taxon>
        <taxon>Pseudomonadati</taxon>
        <taxon>Pseudomonadota</taxon>
        <taxon>Alphaproteobacteria</taxon>
        <taxon>Hyphomicrobiales</taxon>
        <taxon>Xanthobacteraceae</taxon>
        <taxon>Labrys</taxon>
    </lineage>
</organism>
<protein>
    <submittedName>
        <fullName evidence="7">Peptide/nickel transport system substrate-binding protein</fullName>
    </submittedName>
</protein>
<feature type="signal peptide" evidence="5">
    <location>
        <begin position="1"/>
        <end position="27"/>
    </location>
</feature>
<keyword evidence="3" id="KW-0813">Transport</keyword>
<evidence type="ECO:0000256" key="2">
    <source>
        <dbReference type="ARBA" id="ARBA00005695"/>
    </source>
</evidence>
<keyword evidence="4 5" id="KW-0732">Signal</keyword>
<dbReference type="InterPro" id="IPR000914">
    <property type="entry name" value="SBP_5_dom"/>
</dbReference>
<evidence type="ECO:0000256" key="5">
    <source>
        <dbReference type="SAM" id="SignalP"/>
    </source>
</evidence>
<comment type="caution">
    <text evidence="7">The sequence shown here is derived from an EMBL/GenBank/DDBJ whole genome shotgun (WGS) entry which is preliminary data.</text>
</comment>
<comment type="subcellular location">
    <subcellularLocation>
        <location evidence="1">Periplasm</location>
    </subcellularLocation>
</comment>
<accession>A0ABU0FJN3</accession>
<name>A0ABU0FJN3_9HYPH</name>
<evidence type="ECO:0000259" key="6">
    <source>
        <dbReference type="Pfam" id="PF00496"/>
    </source>
</evidence>
<evidence type="ECO:0000313" key="8">
    <source>
        <dbReference type="Proteomes" id="UP001237448"/>
    </source>
</evidence>
<dbReference type="Proteomes" id="UP001237448">
    <property type="component" value="Unassembled WGS sequence"/>
</dbReference>
<dbReference type="RefSeq" id="WP_307432589.1">
    <property type="nucleotide sequence ID" value="NZ_JAUSVK010000001.1"/>
</dbReference>
<dbReference type="Pfam" id="PF00496">
    <property type="entry name" value="SBP_bac_5"/>
    <property type="match status" value="1"/>
</dbReference>
<dbReference type="PANTHER" id="PTHR30290:SF9">
    <property type="entry name" value="OLIGOPEPTIDE-BINDING PROTEIN APPA"/>
    <property type="match status" value="1"/>
</dbReference>
<dbReference type="InterPro" id="IPR030678">
    <property type="entry name" value="Peptide/Ni-bd"/>
</dbReference>
<reference evidence="7 8" key="1">
    <citation type="submission" date="2023-07" db="EMBL/GenBank/DDBJ databases">
        <title>Genomic Encyclopedia of Type Strains, Phase IV (KMG-IV): sequencing the most valuable type-strain genomes for metagenomic binning, comparative biology and taxonomic classification.</title>
        <authorList>
            <person name="Goeker M."/>
        </authorList>
    </citation>
    <scope>NUCLEOTIDE SEQUENCE [LARGE SCALE GENOMIC DNA]</scope>
    <source>
        <strain evidence="7 8">DSM 5896</strain>
    </source>
</reference>
<keyword evidence="8" id="KW-1185">Reference proteome</keyword>
<dbReference type="PIRSF" id="PIRSF002741">
    <property type="entry name" value="MppA"/>
    <property type="match status" value="1"/>
</dbReference>
<proteinExistence type="inferred from homology"/>
<evidence type="ECO:0000256" key="1">
    <source>
        <dbReference type="ARBA" id="ARBA00004418"/>
    </source>
</evidence>
<feature type="domain" description="Solute-binding protein family 5" evidence="6">
    <location>
        <begin position="78"/>
        <end position="424"/>
    </location>
</feature>
<feature type="chain" id="PRO_5047453858" evidence="5">
    <location>
        <begin position="28"/>
        <end position="515"/>
    </location>
</feature>
<dbReference type="CDD" id="cd00995">
    <property type="entry name" value="PBP2_NikA_DppA_OppA_like"/>
    <property type="match status" value="1"/>
</dbReference>
<comment type="similarity">
    <text evidence="2">Belongs to the bacterial solute-binding protein 5 family.</text>
</comment>
<dbReference type="InterPro" id="IPR039424">
    <property type="entry name" value="SBP_5"/>
</dbReference>
<evidence type="ECO:0000256" key="3">
    <source>
        <dbReference type="ARBA" id="ARBA00022448"/>
    </source>
</evidence>
<evidence type="ECO:0000313" key="7">
    <source>
        <dbReference type="EMBL" id="MDQ0394819.1"/>
    </source>
</evidence>
<dbReference type="EMBL" id="JAUSVK010000001">
    <property type="protein sequence ID" value="MDQ0394819.1"/>
    <property type="molecule type" value="Genomic_DNA"/>
</dbReference>
<evidence type="ECO:0000256" key="4">
    <source>
        <dbReference type="ARBA" id="ARBA00022729"/>
    </source>
</evidence>
<dbReference type="Gene3D" id="3.40.190.10">
    <property type="entry name" value="Periplasmic binding protein-like II"/>
    <property type="match status" value="1"/>
</dbReference>
<dbReference type="PANTHER" id="PTHR30290">
    <property type="entry name" value="PERIPLASMIC BINDING COMPONENT OF ABC TRANSPORTER"/>
    <property type="match status" value="1"/>
</dbReference>
<dbReference type="Gene3D" id="3.10.105.10">
    <property type="entry name" value="Dipeptide-binding Protein, Domain 3"/>
    <property type="match status" value="1"/>
</dbReference>